<protein>
    <submittedName>
        <fullName evidence="2">Uncharacterized protein</fullName>
    </submittedName>
</protein>
<proteinExistence type="predicted"/>
<feature type="region of interest" description="Disordered" evidence="1">
    <location>
        <begin position="62"/>
        <end position="117"/>
    </location>
</feature>
<evidence type="ECO:0000313" key="2">
    <source>
        <dbReference type="EMBL" id="TEB34865.1"/>
    </source>
</evidence>
<dbReference type="Proteomes" id="UP000298030">
    <property type="component" value="Unassembled WGS sequence"/>
</dbReference>
<gene>
    <name evidence="2" type="ORF">FA13DRAFT_1788488</name>
</gene>
<comment type="caution">
    <text evidence="2">The sequence shown here is derived from an EMBL/GenBank/DDBJ whole genome shotgun (WGS) entry which is preliminary data.</text>
</comment>
<evidence type="ECO:0000313" key="3">
    <source>
        <dbReference type="Proteomes" id="UP000298030"/>
    </source>
</evidence>
<reference evidence="2 3" key="1">
    <citation type="journal article" date="2019" name="Nat. Ecol. Evol.">
        <title>Megaphylogeny resolves global patterns of mushroom evolution.</title>
        <authorList>
            <person name="Varga T."/>
            <person name="Krizsan K."/>
            <person name="Foldi C."/>
            <person name="Dima B."/>
            <person name="Sanchez-Garcia M."/>
            <person name="Sanchez-Ramirez S."/>
            <person name="Szollosi G.J."/>
            <person name="Szarkandi J.G."/>
            <person name="Papp V."/>
            <person name="Albert L."/>
            <person name="Andreopoulos W."/>
            <person name="Angelini C."/>
            <person name="Antonin V."/>
            <person name="Barry K.W."/>
            <person name="Bougher N.L."/>
            <person name="Buchanan P."/>
            <person name="Buyck B."/>
            <person name="Bense V."/>
            <person name="Catcheside P."/>
            <person name="Chovatia M."/>
            <person name="Cooper J."/>
            <person name="Damon W."/>
            <person name="Desjardin D."/>
            <person name="Finy P."/>
            <person name="Geml J."/>
            <person name="Haridas S."/>
            <person name="Hughes K."/>
            <person name="Justo A."/>
            <person name="Karasinski D."/>
            <person name="Kautmanova I."/>
            <person name="Kiss B."/>
            <person name="Kocsube S."/>
            <person name="Kotiranta H."/>
            <person name="LaButti K.M."/>
            <person name="Lechner B.E."/>
            <person name="Liimatainen K."/>
            <person name="Lipzen A."/>
            <person name="Lukacs Z."/>
            <person name="Mihaltcheva S."/>
            <person name="Morgado L.N."/>
            <person name="Niskanen T."/>
            <person name="Noordeloos M.E."/>
            <person name="Ohm R.A."/>
            <person name="Ortiz-Santana B."/>
            <person name="Ovrebo C."/>
            <person name="Racz N."/>
            <person name="Riley R."/>
            <person name="Savchenko A."/>
            <person name="Shiryaev A."/>
            <person name="Soop K."/>
            <person name="Spirin V."/>
            <person name="Szebenyi C."/>
            <person name="Tomsovsky M."/>
            <person name="Tulloss R.E."/>
            <person name="Uehling J."/>
            <person name="Grigoriev I.V."/>
            <person name="Vagvolgyi C."/>
            <person name="Papp T."/>
            <person name="Martin F.M."/>
            <person name="Miettinen O."/>
            <person name="Hibbett D.S."/>
            <person name="Nagy L.G."/>
        </authorList>
    </citation>
    <scope>NUCLEOTIDE SEQUENCE [LARGE SCALE GENOMIC DNA]</scope>
    <source>
        <strain evidence="2 3">FP101781</strain>
    </source>
</reference>
<dbReference type="OrthoDB" id="3267098at2759"/>
<dbReference type="AlphaFoldDB" id="A0A4Y7TKZ5"/>
<keyword evidence="3" id="KW-1185">Reference proteome</keyword>
<sequence length="117" mass="13204">MTKWFSKVAQDHLDWVEYYVNQFVDRDMVMHFHHGLAVGHPEACLGSRDEPALWDLVNPGSPMQIDPLSEPSPDFFGRSTDSDEDSIIGWADDSEGSEDSGLYDPEPDSEAEPDIYN</sequence>
<organism evidence="2 3">
    <name type="scientific">Coprinellus micaceus</name>
    <name type="common">Glistening ink-cap mushroom</name>
    <name type="synonym">Coprinus micaceus</name>
    <dbReference type="NCBI Taxonomy" id="71717"/>
    <lineage>
        <taxon>Eukaryota</taxon>
        <taxon>Fungi</taxon>
        <taxon>Dikarya</taxon>
        <taxon>Basidiomycota</taxon>
        <taxon>Agaricomycotina</taxon>
        <taxon>Agaricomycetes</taxon>
        <taxon>Agaricomycetidae</taxon>
        <taxon>Agaricales</taxon>
        <taxon>Agaricineae</taxon>
        <taxon>Psathyrellaceae</taxon>
        <taxon>Coprinellus</taxon>
    </lineage>
</organism>
<accession>A0A4Y7TKZ5</accession>
<feature type="compositionally biased region" description="Acidic residues" evidence="1">
    <location>
        <begin position="105"/>
        <end position="117"/>
    </location>
</feature>
<evidence type="ECO:0000256" key="1">
    <source>
        <dbReference type="SAM" id="MobiDB-lite"/>
    </source>
</evidence>
<name>A0A4Y7TKZ5_COPMI</name>
<feature type="compositionally biased region" description="Acidic residues" evidence="1">
    <location>
        <begin position="82"/>
        <end position="98"/>
    </location>
</feature>
<dbReference type="EMBL" id="QPFP01000008">
    <property type="protein sequence ID" value="TEB34865.1"/>
    <property type="molecule type" value="Genomic_DNA"/>
</dbReference>